<dbReference type="InterPro" id="IPR016163">
    <property type="entry name" value="Ald_DH_C"/>
</dbReference>
<sequence>MTFKHHLPTQPFIHGVYVDAQGKERLTLRSAVDDSIITGDLQCASAADVDAAVESAKQAWLVWRDTAPDKKRETMLRFADLIVENAERLGYGDSVVTGKPPVFSISYEPNSAASLFRYFAGYTDKLFGDCIPTDSEGSLRIVRLKPLRVCAGINAFNAPLITFAMKAAPAIAAGNVLISKASEMNPFSSLMVAELAIQAGIPPGVLNVLIGTAEAGEALSHHMSIRKISFTGSVAVGRKIQIAAAKSNLKRVTLELGGKSPVIVFEDADLDTAIADACLTSFSLNGQGCVLGMRMYVHTSLAEKFVEGLKARYEAHATTITDAEANPFASPLYHHRQFESVLSFIERGKKEADLITGGSRYGGKGCYIKPAIFYKPAADAEIITKEIFGPVICIDTFQTEEEVIQKANNTEYGLGAYIYTASFDRAIRVSAKIEAGSVAVNTIQIVHETMPYGSHKREQ</sequence>
<dbReference type="Gene3D" id="3.40.605.10">
    <property type="entry name" value="Aldehyde Dehydrogenase, Chain A, domain 1"/>
    <property type="match status" value="1"/>
</dbReference>
<dbReference type="AlphaFoldDB" id="A0A3E2HC64"/>
<dbReference type="InterPro" id="IPR029510">
    <property type="entry name" value="Ald_DH_CS_GLU"/>
</dbReference>
<evidence type="ECO:0000256" key="1">
    <source>
        <dbReference type="ARBA" id="ARBA00009986"/>
    </source>
</evidence>
<dbReference type="Pfam" id="PF00171">
    <property type="entry name" value="Aldedh"/>
    <property type="match status" value="1"/>
</dbReference>
<dbReference type="OrthoDB" id="310895at2759"/>
<comment type="caution">
    <text evidence="8">The sequence shown here is derived from an EMBL/GenBank/DDBJ whole genome shotgun (WGS) entry which is preliminary data.</text>
</comment>
<keyword evidence="2 6" id="KW-0560">Oxidoreductase</keyword>
<evidence type="ECO:0000256" key="6">
    <source>
        <dbReference type="RuleBase" id="RU003345"/>
    </source>
</evidence>
<dbReference type="SUPFAM" id="SSF53720">
    <property type="entry name" value="ALDH-like"/>
    <property type="match status" value="1"/>
</dbReference>
<comment type="catalytic activity">
    <reaction evidence="4">
        <text>an aldehyde + NAD(+) + H2O = a carboxylate + NADH + 2 H(+)</text>
        <dbReference type="Rhea" id="RHEA:16185"/>
        <dbReference type="ChEBI" id="CHEBI:15377"/>
        <dbReference type="ChEBI" id="CHEBI:15378"/>
        <dbReference type="ChEBI" id="CHEBI:17478"/>
        <dbReference type="ChEBI" id="CHEBI:29067"/>
        <dbReference type="ChEBI" id="CHEBI:57540"/>
        <dbReference type="ChEBI" id="CHEBI:57945"/>
        <dbReference type="EC" id="1.2.1.3"/>
    </reaction>
</comment>
<dbReference type="InterPro" id="IPR015590">
    <property type="entry name" value="Aldehyde_DH_dom"/>
</dbReference>
<organism evidence="8 9">
    <name type="scientific">Scytalidium lignicola</name>
    <name type="common">Hyphomycete</name>
    <dbReference type="NCBI Taxonomy" id="5539"/>
    <lineage>
        <taxon>Eukaryota</taxon>
        <taxon>Fungi</taxon>
        <taxon>Dikarya</taxon>
        <taxon>Ascomycota</taxon>
        <taxon>Pezizomycotina</taxon>
        <taxon>Leotiomycetes</taxon>
        <taxon>Leotiomycetes incertae sedis</taxon>
        <taxon>Scytalidium</taxon>
    </lineage>
</organism>
<dbReference type="OMA" id="GLNRGYY"/>
<dbReference type="InterPro" id="IPR016162">
    <property type="entry name" value="Ald_DH_N"/>
</dbReference>
<dbReference type="Gene3D" id="3.40.309.10">
    <property type="entry name" value="Aldehyde Dehydrogenase, Chain A, domain 2"/>
    <property type="match status" value="1"/>
</dbReference>
<gene>
    <name evidence="8" type="ORF">B7463_g5432</name>
</gene>
<evidence type="ECO:0000256" key="4">
    <source>
        <dbReference type="ARBA" id="ARBA00049194"/>
    </source>
</evidence>
<dbReference type="PANTHER" id="PTHR11699">
    <property type="entry name" value="ALDEHYDE DEHYDROGENASE-RELATED"/>
    <property type="match status" value="1"/>
</dbReference>
<dbReference type="EC" id="1.2.1.3" evidence="3"/>
<dbReference type="InterPro" id="IPR016161">
    <property type="entry name" value="Ald_DH/histidinol_DH"/>
</dbReference>
<evidence type="ECO:0000256" key="3">
    <source>
        <dbReference type="ARBA" id="ARBA00024226"/>
    </source>
</evidence>
<dbReference type="STRING" id="5539.A0A3E2HC64"/>
<proteinExistence type="inferred from homology"/>
<evidence type="ECO:0000256" key="2">
    <source>
        <dbReference type="ARBA" id="ARBA00023002"/>
    </source>
</evidence>
<comment type="similarity">
    <text evidence="1 6">Belongs to the aldehyde dehydrogenase family.</text>
</comment>
<feature type="domain" description="Aldehyde dehydrogenase" evidence="7">
    <location>
        <begin position="18"/>
        <end position="456"/>
    </location>
</feature>
<evidence type="ECO:0000313" key="8">
    <source>
        <dbReference type="EMBL" id="RFU30917.1"/>
    </source>
</evidence>
<feature type="non-terminal residue" evidence="8">
    <location>
        <position position="1"/>
    </location>
</feature>
<evidence type="ECO:0000313" key="9">
    <source>
        <dbReference type="Proteomes" id="UP000258309"/>
    </source>
</evidence>
<protein>
    <recommendedName>
        <fullName evidence="3">aldehyde dehydrogenase (NAD(+))</fullName>
        <ecNumber evidence="3">1.2.1.3</ecNumber>
    </recommendedName>
</protein>
<feature type="non-terminal residue" evidence="8">
    <location>
        <position position="459"/>
    </location>
</feature>
<keyword evidence="9" id="KW-1185">Reference proteome</keyword>
<dbReference type="EMBL" id="NCSJ02000088">
    <property type="protein sequence ID" value="RFU30917.1"/>
    <property type="molecule type" value="Genomic_DNA"/>
</dbReference>
<dbReference type="Proteomes" id="UP000258309">
    <property type="component" value="Unassembled WGS sequence"/>
</dbReference>
<accession>A0A3E2HC64</accession>
<feature type="active site" evidence="5">
    <location>
        <position position="255"/>
    </location>
</feature>
<name>A0A3E2HC64_SCYLI</name>
<reference evidence="8 9" key="1">
    <citation type="submission" date="2018-05" db="EMBL/GenBank/DDBJ databases">
        <title>Draft genome sequence of Scytalidium lignicola DSM 105466, a ubiquitous saprotrophic fungus.</title>
        <authorList>
            <person name="Buettner E."/>
            <person name="Gebauer A.M."/>
            <person name="Hofrichter M."/>
            <person name="Liers C."/>
            <person name="Kellner H."/>
        </authorList>
    </citation>
    <scope>NUCLEOTIDE SEQUENCE [LARGE SCALE GENOMIC DNA]</scope>
    <source>
        <strain evidence="8 9">DSM 105466</strain>
    </source>
</reference>
<dbReference type="FunFam" id="3.40.605.10:FF:000007">
    <property type="entry name" value="NAD/NADP-dependent betaine aldehyde dehydrogenase"/>
    <property type="match status" value="1"/>
</dbReference>
<evidence type="ECO:0000259" key="7">
    <source>
        <dbReference type="Pfam" id="PF00171"/>
    </source>
</evidence>
<evidence type="ECO:0000256" key="5">
    <source>
        <dbReference type="PROSITE-ProRule" id="PRU10007"/>
    </source>
</evidence>
<dbReference type="PROSITE" id="PS00687">
    <property type="entry name" value="ALDEHYDE_DEHYDR_GLU"/>
    <property type="match status" value="1"/>
</dbReference>
<dbReference type="GO" id="GO:0004029">
    <property type="term" value="F:aldehyde dehydrogenase (NAD+) activity"/>
    <property type="evidence" value="ECO:0007669"/>
    <property type="project" value="UniProtKB-EC"/>
</dbReference>